<keyword evidence="1" id="KW-0238">DNA-binding</keyword>
<name>A0A941E9T9_9ACTN</name>
<dbReference type="PANTHER" id="PTHR30204">
    <property type="entry name" value="REDOX-CYCLING DRUG-SENSING TRANSCRIPTIONAL ACTIVATOR SOXR"/>
    <property type="match status" value="1"/>
</dbReference>
<evidence type="ECO:0000256" key="1">
    <source>
        <dbReference type="ARBA" id="ARBA00023125"/>
    </source>
</evidence>
<organism evidence="3 4">
    <name type="scientific">Actinospica acidithermotolerans</name>
    <dbReference type="NCBI Taxonomy" id="2828514"/>
    <lineage>
        <taxon>Bacteria</taxon>
        <taxon>Bacillati</taxon>
        <taxon>Actinomycetota</taxon>
        <taxon>Actinomycetes</taxon>
        <taxon>Catenulisporales</taxon>
        <taxon>Actinospicaceae</taxon>
        <taxon>Actinospica</taxon>
    </lineage>
</organism>
<sequence length="227" mass="24303">MTSLRISELSATSGVPLPTVKYYLREGLLPAGERTARNQAEYGPEHLARLRLIRALIEVGRLSVADTRAVLAASDDPRMPLNEVLGAAHDAVTRRAAPTRPEPAWHEARAVVLDMARQRGWHIEPDCPALDQAADAVAAVLAADIPELYPLIDVYFDVVEPMARREVEAVLAMESPDQVVRGVVMGTILGESLFNALRLLAQQSVSTRLLDPGKGADGGGSGAETGA</sequence>
<dbReference type="Gene3D" id="1.10.1660.10">
    <property type="match status" value="1"/>
</dbReference>
<gene>
    <name evidence="3" type="ORF">KDK95_21450</name>
</gene>
<dbReference type="SUPFAM" id="SSF46955">
    <property type="entry name" value="Putative DNA-binding domain"/>
    <property type="match status" value="1"/>
</dbReference>
<dbReference type="InterPro" id="IPR047057">
    <property type="entry name" value="MerR_fam"/>
</dbReference>
<keyword evidence="4" id="KW-1185">Reference proteome</keyword>
<dbReference type="InterPro" id="IPR009061">
    <property type="entry name" value="DNA-bd_dom_put_sf"/>
</dbReference>
<evidence type="ECO:0000313" key="3">
    <source>
        <dbReference type="EMBL" id="MBR7828890.1"/>
    </source>
</evidence>
<feature type="domain" description="HTH merR-type" evidence="2">
    <location>
        <begin position="3"/>
        <end position="73"/>
    </location>
</feature>
<dbReference type="PRINTS" id="PR00040">
    <property type="entry name" value="HTHMERR"/>
</dbReference>
<dbReference type="EMBL" id="JAGSOH010000069">
    <property type="protein sequence ID" value="MBR7828890.1"/>
    <property type="molecule type" value="Genomic_DNA"/>
</dbReference>
<dbReference type="CDD" id="cd04780">
    <property type="entry name" value="HTH_MerR-like_sg5"/>
    <property type="match status" value="1"/>
</dbReference>
<proteinExistence type="predicted"/>
<dbReference type="PROSITE" id="PS50937">
    <property type="entry name" value="HTH_MERR_2"/>
    <property type="match status" value="1"/>
</dbReference>
<dbReference type="Pfam" id="PF13411">
    <property type="entry name" value="MerR_1"/>
    <property type="match status" value="1"/>
</dbReference>
<dbReference type="GO" id="GO:0003677">
    <property type="term" value="F:DNA binding"/>
    <property type="evidence" value="ECO:0007669"/>
    <property type="project" value="UniProtKB-KW"/>
</dbReference>
<dbReference type="PANTHER" id="PTHR30204:SF98">
    <property type="entry name" value="HTH-TYPE TRANSCRIPTIONAL REGULATOR ADHR"/>
    <property type="match status" value="1"/>
</dbReference>
<accession>A0A941E9T9</accession>
<dbReference type="GO" id="GO:0003700">
    <property type="term" value="F:DNA-binding transcription factor activity"/>
    <property type="evidence" value="ECO:0007669"/>
    <property type="project" value="InterPro"/>
</dbReference>
<evidence type="ECO:0000313" key="4">
    <source>
        <dbReference type="Proteomes" id="UP000676325"/>
    </source>
</evidence>
<dbReference type="InterPro" id="IPR000551">
    <property type="entry name" value="MerR-type_HTH_dom"/>
</dbReference>
<dbReference type="AlphaFoldDB" id="A0A941E9T9"/>
<reference evidence="3" key="1">
    <citation type="submission" date="2021-04" db="EMBL/GenBank/DDBJ databases">
        <title>Genome based classification of Actinospica acidithermotolerans sp. nov., an actinobacterium isolated from an Indonesian hot spring.</title>
        <authorList>
            <person name="Kusuma A.B."/>
            <person name="Putra K.E."/>
            <person name="Nafisah S."/>
            <person name="Loh J."/>
            <person name="Nouioui I."/>
            <person name="Goodfellow M."/>
        </authorList>
    </citation>
    <scope>NUCLEOTIDE SEQUENCE</scope>
    <source>
        <strain evidence="3">MGRD01-02</strain>
    </source>
</reference>
<evidence type="ECO:0000259" key="2">
    <source>
        <dbReference type="PROSITE" id="PS50937"/>
    </source>
</evidence>
<dbReference type="Proteomes" id="UP000676325">
    <property type="component" value="Unassembled WGS sequence"/>
</dbReference>
<protein>
    <submittedName>
        <fullName evidence="3">MerR family transcriptional regulator</fullName>
    </submittedName>
</protein>
<dbReference type="RefSeq" id="WP_212520025.1">
    <property type="nucleotide sequence ID" value="NZ_JAGSOH010000069.1"/>
</dbReference>
<comment type="caution">
    <text evidence="3">The sequence shown here is derived from an EMBL/GenBank/DDBJ whole genome shotgun (WGS) entry which is preliminary data.</text>
</comment>
<dbReference type="SMART" id="SM00422">
    <property type="entry name" value="HTH_MERR"/>
    <property type="match status" value="1"/>
</dbReference>